<sequence>MKNIIIYSFLIFSIVLHSQELPQVVPQTPDAAALSKYSEYPLGNFTGVPEIFLPLYTIKSGDIELPIGLNYHAGGFKVSEEASWVGLGWTLTINGAITRTVKGVEDFIGSVADQTSPYHSSPKIIDIVDNCSGGSLGNTVDCYNVPGGNNFNGSGERAPAISSGRSNLAQVDGQIVDYSHYIGGLFDWEPDIYAINFMDLQGKFVLDQEKNIHFLDKKDLEIRKTEGGWMVRKNDGSQYFFEKKETSKNYYGKEVNGSWYITKYISPNKRELKFYYSQDTFPSWQKSYGEVSTVRGGDQDFTFFIDQKNFSDIRTQKLYLKRIEWDNGYLVLNANSLSREDLKDGKSLKTIGIYNNHNKVIREFEFETDYFESNNSLKGYMENLPTEEYSYYRKRLRLNKITEKSGLEERKYQFEYSAINLPNKDSFSQDHWGYYNGRANSNLIPSFEGPLPYNQLKLISDSNNSPIGCNPPLQFSTERTYRIRGSNRETNPTVIGANILHKITYPTGGSTSFEFEANEYATNSTDAVFVDYTQDIRKISRKGQLDSEYSSISMPFNLPSDSQGVSNAEVSFVITSTGSPIIFNNNMWAEFNSSNYSKRYYANVTPNSGGYSFTDTNLPDNITGPIDLSFNIPEMDNNQSAYLTFKCRIKKKIDKKYTGGLRVKKIIHSEVESNEGQMIKTYEYGYKVNTPEGQKDLSYGVLKVPNRYWTMFYGTPASGCYNTIRFSSSFHNNLSLSQNSHVGYSKIIEKNGINGENGTTTYNYHNNVNINYATPISQEFIPSSIEFYLDGKLKSTSISDGNKKIHEKFYEYTRLDEVIISSVFQDGYNPFGSSTWYGNGRFHYYPIFSRWEPLTSLTEYSYNSTNGDPIVTKVLYEYNEQNLLPSIISSIDSQGNHIKTKNYYPHDVVNVNSLGEPLDYSTEYLPLINLKKKGLNGSDADFKTAIPVQVEKYKNETLLSRSRTIFKRFSNSSLTLPTTVQVSKNGNLLEDRILYTNYDIYGNHIEVSKADGSKISYIWGYNGQYPVAKIENASYSDIASAIGISISSLNDYNESNVGIINNLRSDNKLPQALITTYTYEPLVGLRSTTDPKGLTTYYEYDAFNRLEFIKDQDQNIISEYGYHYKTQN</sequence>
<name>A0A9X3I2Z4_9FLAO</name>
<dbReference type="Gene3D" id="2.180.10.10">
    <property type="entry name" value="RHS repeat-associated core"/>
    <property type="match status" value="1"/>
</dbReference>
<evidence type="ECO:0008006" key="3">
    <source>
        <dbReference type="Google" id="ProtNLM"/>
    </source>
</evidence>
<dbReference type="Proteomes" id="UP001148482">
    <property type="component" value="Unassembled WGS sequence"/>
</dbReference>
<comment type="caution">
    <text evidence="1">The sequence shown here is derived from an EMBL/GenBank/DDBJ whole genome shotgun (WGS) entry which is preliminary data.</text>
</comment>
<proteinExistence type="predicted"/>
<protein>
    <recommendedName>
        <fullName evidence="3">RHS repeat protein</fullName>
    </recommendedName>
</protein>
<evidence type="ECO:0000313" key="2">
    <source>
        <dbReference type="Proteomes" id="UP001148482"/>
    </source>
</evidence>
<reference evidence="1" key="1">
    <citation type="submission" date="2022-11" db="EMBL/GenBank/DDBJ databases">
        <title>Salinimicrobium profundisediminis sp. nov., isolated from deep-sea sediment of the Mariana Trench.</title>
        <authorList>
            <person name="Fu H."/>
        </authorList>
    </citation>
    <scope>NUCLEOTIDE SEQUENCE</scope>
    <source>
        <strain evidence="1">MT39</strain>
    </source>
</reference>
<accession>A0A9X3I2Z4</accession>
<keyword evidence="2" id="KW-1185">Reference proteome</keyword>
<gene>
    <name evidence="1" type="ORF">OQ279_14975</name>
</gene>
<dbReference type="EMBL" id="JAPJDA010000027">
    <property type="protein sequence ID" value="MCX2839452.1"/>
    <property type="molecule type" value="Genomic_DNA"/>
</dbReference>
<dbReference type="AlphaFoldDB" id="A0A9X3I2Z4"/>
<organism evidence="1 2">
    <name type="scientific">Salinimicrobium profundisediminis</name>
    <dbReference type="NCBI Taxonomy" id="2994553"/>
    <lineage>
        <taxon>Bacteria</taxon>
        <taxon>Pseudomonadati</taxon>
        <taxon>Bacteroidota</taxon>
        <taxon>Flavobacteriia</taxon>
        <taxon>Flavobacteriales</taxon>
        <taxon>Flavobacteriaceae</taxon>
        <taxon>Salinimicrobium</taxon>
    </lineage>
</organism>
<dbReference type="RefSeq" id="WP_266070817.1">
    <property type="nucleotide sequence ID" value="NZ_JAPJDA010000027.1"/>
</dbReference>
<evidence type="ECO:0000313" key="1">
    <source>
        <dbReference type="EMBL" id="MCX2839452.1"/>
    </source>
</evidence>